<dbReference type="HOGENOM" id="CLU_2717940_0_0_3"/>
<organism evidence="1 2">
    <name type="scientific">Moorena producens 3L</name>
    <dbReference type="NCBI Taxonomy" id="489825"/>
    <lineage>
        <taxon>Bacteria</taxon>
        <taxon>Bacillati</taxon>
        <taxon>Cyanobacteriota</taxon>
        <taxon>Cyanophyceae</taxon>
        <taxon>Coleofasciculales</taxon>
        <taxon>Coleofasciculaceae</taxon>
        <taxon>Moorena</taxon>
    </lineage>
</organism>
<keyword evidence="2" id="KW-1185">Reference proteome</keyword>
<accession>F4XSI3</accession>
<protein>
    <submittedName>
        <fullName evidence="1">Uncharacterized protein</fullName>
    </submittedName>
</protein>
<dbReference type="Proteomes" id="UP000003959">
    <property type="component" value="Unassembled WGS sequence"/>
</dbReference>
<name>F4XSI3_9CYAN</name>
<reference evidence="1 2" key="1">
    <citation type="journal article" date="2011" name="Proc. Natl. Acad. Sci. U.S.A.">
        <title>Genomic insights into the physiology and ecology of the marine filamentous cyanobacterium Lyngbya majuscula.</title>
        <authorList>
            <person name="Jones A.C."/>
            <person name="Monroe E.A."/>
            <person name="Podell S."/>
            <person name="Hess W.R."/>
            <person name="Klages S."/>
            <person name="Esquenazi E."/>
            <person name="Niessen S."/>
            <person name="Hoover H."/>
            <person name="Rothmann M."/>
            <person name="Lasken R.S."/>
            <person name="Yates J.R.III."/>
            <person name="Reinhardt R."/>
            <person name="Kube M."/>
            <person name="Burkart M.D."/>
            <person name="Allen E.E."/>
            <person name="Dorrestein P.C."/>
            <person name="Gerwick W.H."/>
            <person name="Gerwick L."/>
        </authorList>
    </citation>
    <scope>NUCLEOTIDE SEQUENCE [LARGE SCALE GENOMIC DNA]</scope>
    <source>
        <strain evidence="1 2">3L</strain>
    </source>
</reference>
<evidence type="ECO:0000313" key="2">
    <source>
        <dbReference type="Proteomes" id="UP000003959"/>
    </source>
</evidence>
<dbReference type="AlphaFoldDB" id="F4XSI3"/>
<proteinExistence type="predicted"/>
<gene>
    <name evidence="1" type="ORF">LYNGBM3L_17690</name>
</gene>
<sequence>MGIQPDLILIWGTQEILEFFRNFFKMLQKEIHYGQMVQIDGHGRAIVVTSGKPALYCSITTGANTGDDLVSH</sequence>
<dbReference type="EMBL" id="GL890922">
    <property type="protein sequence ID" value="EGJ32453.1"/>
    <property type="molecule type" value="Genomic_DNA"/>
</dbReference>
<evidence type="ECO:0000313" key="1">
    <source>
        <dbReference type="EMBL" id="EGJ32453.1"/>
    </source>
</evidence>